<dbReference type="InterPro" id="IPR012338">
    <property type="entry name" value="Beta-lactam/transpept-like"/>
</dbReference>
<dbReference type="PATRIC" id="fig|1280946.3.peg.1036"/>
<dbReference type="InterPro" id="IPR050789">
    <property type="entry name" value="Diverse_Enzym_Activities"/>
</dbReference>
<comment type="caution">
    <text evidence="3">The sequence shown here is derived from an EMBL/GenBank/DDBJ whole genome shotgun (WGS) entry which is preliminary data.</text>
</comment>
<dbReference type="OrthoDB" id="5377431at2"/>
<dbReference type="SUPFAM" id="SSF56601">
    <property type="entry name" value="beta-lactamase/transpeptidase-like"/>
    <property type="match status" value="1"/>
</dbReference>
<name>A0A062U5V5_9PROT</name>
<dbReference type="eggNOG" id="COG1680">
    <property type="taxonomic scope" value="Bacteria"/>
</dbReference>
<dbReference type="Proteomes" id="UP000027037">
    <property type="component" value="Unassembled WGS sequence"/>
</dbReference>
<dbReference type="Gene3D" id="3.40.710.10">
    <property type="entry name" value="DD-peptidase/beta-lactamase superfamily"/>
    <property type="match status" value="1"/>
</dbReference>
<dbReference type="STRING" id="1280946.HY29_11205"/>
<gene>
    <name evidence="3" type="ORF">HY29_11205</name>
</gene>
<dbReference type="AlphaFoldDB" id="A0A062U5V5"/>
<evidence type="ECO:0000313" key="3">
    <source>
        <dbReference type="EMBL" id="KCZ55686.1"/>
    </source>
</evidence>
<feature type="signal peptide" evidence="1">
    <location>
        <begin position="1"/>
        <end position="20"/>
    </location>
</feature>
<feature type="domain" description="Beta-lactamase-related" evidence="2">
    <location>
        <begin position="44"/>
        <end position="349"/>
    </location>
</feature>
<protein>
    <recommendedName>
        <fullName evidence="2">Beta-lactamase-related domain-containing protein</fullName>
    </recommendedName>
</protein>
<evidence type="ECO:0000259" key="2">
    <source>
        <dbReference type="Pfam" id="PF00144"/>
    </source>
</evidence>
<dbReference type="RefSeq" id="WP_034793526.1">
    <property type="nucleotide sequence ID" value="NZ_AWFF01000028.1"/>
</dbReference>
<dbReference type="InterPro" id="IPR001466">
    <property type="entry name" value="Beta-lactam-related"/>
</dbReference>
<proteinExistence type="predicted"/>
<sequence length="367" mass="38914">MFRSMIAAATLGLTGLAAMAAPLTEAELQEKVESVRQDAGLVALGAVVVDTDGDVLGLAVSGERRKGSADAVQPDDAWHIGSNTKMLTALLYGRLVEQGEAEWGATLPELFPDLAEEMDPAWQDVTIEQLFSHRSGLAANPGVTWFLTSRGSKEPVEAQRTELAQNYLSKAPDGKVGAFQYSNLGYMIAGAAIDRIAERQGYENYEALFLSTLVPEGEGWGFGPPQEGIEGHARNLFGKWKAKGKGTAADNPAALGPAGTLHVPLVPHAVFLSQFLTPGPTEEKLMTPYPDADSDYAFGWGMIPPGKLGPVLGHSGSNTMWLSTIHVLPEQGLVIIVNTNSFSQKAASALNGFSAELAASYASEESD</sequence>
<dbReference type="EMBL" id="AWFF01000028">
    <property type="protein sequence ID" value="KCZ55686.1"/>
    <property type="molecule type" value="Genomic_DNA"/>
</dbReference>
<evidence type="ECO:0000256" key="1">
    <source>
        <dbReference type="SAM" id="SignalP"/>
    </source>
</evidence>
<keyword evidence="4" id="KW-1185">Reference proteome</keyword>
<reference evidence="3 4" key="1">
    <citation type="journal article" date="2014" name="Antonie Van Leeuwenhoek">
        <title>Hyphomonas beringensis sp. nov. and Hyphomonas chukchiensis sp. nov., isolated from surface seawater of the Bering Sea and Chukchi Sea.</title>
        <authorList>
            <person name="Li C."/>
            <person name="Lai Q."/>
            <person name="Li G."/>
            <person name="Dong C."/>
            <person name="Wang J."/>
            <person name="Liao Y."/>
            <person name="Shao Z."/>
        </authorList>
    </citation>
    <scope>NUCLEOTIDE SEQUENCE [LARGE SCALE GENOMIC DNA]</scope>
    <source>
        <strain evidence="3 4">25B14_1</strain>
    </source>
</reference>
<keyword evidence="1" id="KW-0732">Signal</keyword>
<dbReference type="PANTHER" id="PTHR43283">
    <property type="entry name" value="BETA-LACTAMASE-RELATED"/>
    <property type="match status" value="1"/>
</dbReference>
<evidence type="ECO:0000313" key="4">
    <source>
        <dbReference type="Proteomes" id="UP000027037"/>
    </source>
</evidence>
<dbReference type="Pfam" id="PF00144">
    <property type="entry name" value="Beta-lactamase"/>
    <property type="match status" value="1"/>
</dbReference>
<accession>A0A062U5V5</accession>
<organism evidence="3 4">
    <name type="scientific">Hyphomonas beringensis</name>
    <dbReference type="NCBI Taxonomy" id="1280946"/>
    <lineage>
        <taxon>Bacteria</taxon>
        <taxon>Pseudomonadati</taxon>
        <taxon>Pseudomonadota</taxon>
        <taxon>Alphaproteobacteria</taxon>
        <taxon>Hyphomonadales</taxon>
        <taxon>Hyphomonadaceae</taxon>
        <taxon>Hyphomonas</taxon>
    </lineage>
</organism>
<feature type="chain" id="PRO_5001614351" description="Beta-lactamase-related domain-containing protein" evidence="1">
    <location>
        <begin position="21"/>
        <end position="367"/>
    </location>
</feature>